<evidence type="ECO:0000313" key="1">
    <source>
        <dbReference type="EMBL" id="RWZ68240.1"/>
    </source>
</evidence>
<dbReference type="OrthoDB" id="5081462at2"/>
<keyword evidence="2" id="KW-1185">Reference proteome</keyword>
<protein>
    <submittedName>
        <fullName evidence="1">Uncharacterized protein</fullName>
    </submittedName>
</protein>
<dbReference type="Proteomes" id="UP000288603">
    <property type="component" value="Unassembled WGS sequence"/>
</dbReference>
<proteinExistence type="predicted"/>
<reference evidence="1 2" key="1">
    <citation type="submission" date="2018-12" db="EMBL/GenBank/DDBJ databases">
        <authorList>
            <person name="Li F."/>
        </authorList>
    </citation>
    <scope>NUCLEOTIDE SEQUENCE [LARGE SCALE GENOMIC DNA]</scope>
    <source>
        <strain evidence="1 2">8H24J-4-2</strain>
    </source>
</reference>
<name>A0A3S4E7Q3_9MICO</name>
<organism evidence="1 2">
    <name type="scientific">Labedella populi</name>
    <dbReference type="NCBI Taxonomy" id="2498850"/>
    <lineage>
        <taxon>Bacteria</taxon>
        <taxon>Bacillati</taxon>
        <taxon>Actinomycetota</taxon>
        <taxon>Actinomycetes</taxon>
        <taxon>Micrococcales</taxon>
        <taxon>Microbacteriaceae</taxon>
        <taxon>Labedella</taxon>
    </lineage>
</organism>
<accession>A0A3S4E7Q3</accession>
<comment type="caution">
    <text evidence="1">The sequence shown here is derived from an EMBL/GenBank/DDBJ whole genome shotgun (WGS) entry which is preliminary data.</text>
</comment>
<gene>
    <name evidence="1" type="ORF">ELQ92_03155</name>
</gene>
<dbReference type="RefSeq" id="WP_128497511.1">
    <property type="nucleotide sequence ID" value="NZ_RZNC01000001.1"/>
</dbReference>
<evidence type="ECO:0000313" key="2">
    <source>
        <dbReference type="Proteomes" id="UP000288603"/>
    </source>
</evidence>
<dbReference type="EMBL" id="RZNC01000001">
    <property type="protein sequence ID" value="RWZ68240.1"/>
    <property type="molecule type" value="Genomic_DNA"/>
</dbReference>
<dbReference type="AlphaFoldDB" id="A0A3S4E7Q3"/>
<sequence length="63" mass="7326">MDKDERARRAAEQEARALAALESIRNGGDLGRESQALSDEFTDRHWGRFTAWTRGLLRRRPRD</sequence>